<organism evidence="2 3">
    <name type="scientific">Ridgeia piscesae</name>
    <name type="common">Tubeworm</name>
    <dbReference type="NCBI Taxonomy" id="27915"/>
    <lineage>
        <taxon>Eukaryota</taxon>
        <taxon>Metazoa</taxon>
        <taxon>Spiralia</taxon>
        <taxon>Lophotrochozoa</taxon>
        <taxon>Annelida</taxon>
        <taxon>Polychaeta</taxon>
        <taxon>Sedentaria</taxon>
        <taxon>Canalipalpata</taxon>
        <taxon>Sabellida</taxon>
        <taxon>Siboglinidae</taxon>
        <taxon>Ridgeia</taxon>
    </lineage>
</organism>
<dbReference type="EMBL" id="JAODUO010000383">
    <property type="protein sequence ID" value="KAK2181745.1"/>
    <property type="molecule type" value="Genomic_DNA"/>
</dbReference>
<dbReference type="Proteomes" id="UP001209878">
    <property type="component" value="Unassembled WGS sequence"/>
</dbReference>
<proteinExistence type="predicted"/>
<evidence type="ECO:0000259" key="1">
    <source>
        <dbReference type="PROSITE" id="PS50853"/>
    </source>
</evidence>
<dbReference type="InterPro" id="IPR003961">
    <property type="entry name" value="FN3_dom"/>
</dbReference>
<feature type="domain" description="Fibronectin type-III" evidence="1">
    <location>
        <begin position="51"/>
        <end position="153"/>
    </location>
</feature>
<dbReference type="Gene3D" id="2.60.40.10">
    <property type="entry name" value="Immunoglobulins"/>
    <property type="match status" value="1"/>
</dbReference>
<evidence type="ECO:0000313" key="3">
    <source>
        <dbReference type="Proteomes" id="UP001209878"/>
    </source>
</evidence>
<dbReference type="InterPro" id="IPR013783">
    <property type="entry name" value="Ig-like_fold"/>
</dbReference>
<sequence>MLQLRKLDSLNQYSDAERPDQDSFMKVAYFDTDLESCLRDQQKALSYQTEPPKEPRISAKQCIISDSSAYIELSYNETVRAKQMRLHYQESLYKGLSEKEWQQVEVVEMSRGKGQCVLRDLRPGTMYRMYAIGTNDFGDSPRSKELWFRTVDGEIEKRIS</sequence>
<dbReference type="CDD" id="cd00063">
    <property type="entry name" value="FN3"/>
    <property type="match status" value="1"/>
</dbReference>
<evidence type="ECO:0000313" key="2">
    <source>
        <dbReference type="EMBL" id="KAK2181745.1"/>
    </source>
</evidence>
<dbReference type="InterPro" id="IPR036116">
    <property type="entry name" value="FN3_sf"/>
</dbReference>
<dbReference type="AlphaFoldDB" id="A0AAD9L2F5"/>
<dbReference type="PROSITE" id="PS50853">
    <property type="entry name" value="FN3"/>
    <property type="match status" value="1"/>
</dbReference>
<keyword evidence="3" id="KW-1185">Reference proteome</keyword>
<name>A0AAD9L2F5_RIDPI</name>
<protein>
    <recommendedName>
        <fullName evidence="1">Fibronectin type-III domain-containing protein</fullName>
    </recommendedName>
</protein>
<accession>A0AAD9L2F5</accession>
<comment type="caution">
    <text evidence="2">The sequence shown here is derived from an EMBL/GenBank/DDBJ whole genome shotgun (WGS) entry which is preliminary data.</text>
</comment>
<dbReference type="SUPFAM" id="SSF49265">
    <property type="entry name" value="Fibronectin type III"/>
    <property type="match status" value="1"/>
</dbReference>
<reference evidence="2" key="1">
    <citation type="journal article" date="2023" name="Mol. Biol. Evol.">
        <title>Third-Generation Sequencing Reveals the Adaptive Role of the Epigenome in Three Deep-Sea Polychaetes.</title>
        <authorList>
            <person name="Perez M."/>
            <person name="Aroh O."/>
            <person name="Sun Y."/>
            <person name="Lan Y."/>
            <person name="Juniper S.K."/>
            <person name="Young C.R."/>
            <person name="Angers B."/>
            <person name="Qian P.Y."/>
        </authorList>
    </citation>
    <scope>NUCLEOTIDE SEQUENCE</scope>
    <source>
        <strain evidence="2">R07B-5</strain>
    </source>
</reference>
<gene>
    <name evidence="2" type="ORF">NP493_383g03029</name>
</gene>